<accession>A0A1F7IDR8</accession>
<proteinExistence type="predicted"/>
<evidence type="ECO:0000256" key="1">
    <source>
        <dbReference type="SAM" id="Phobius"/>
    </source>
</evidence>
<feature type="transmembrane region" description="Helical" evidence="1">
    <location>
        <begin position="68"/>
        <end position="84"/>
    </location>
</feature>
<keyword evidence="1" id="KW-1133">Transmembrane helix</keyword>
<keyword evidence="1" id="KW-0812">Transmembrane</keyword>
<comment type="caution">
    <text evidence="2">The sequence shown here is derived from an EMBL/GenBank/DDBJ whole genome shotgun (WGS) entry which is preliminary data.</text>
</comment>
<feature type="transmembrane region" description="Helical" evidence="1">
    <location>
        <begin position="145"/>
        <end position="167"/>
    </location>
</feature>
<dbReference type="STRING" id="1802055.A3A74_05535"/>
<dbReference type="Pfam" id="PF20221">
    <property type="entry name" value="DUF6580"/>
    <property type="match status" value="1"/>
</dbReference>
<feature type="transmembrane region" description="Helical" evidence="1">
    <location>
        <begin position="32"/>
        <end position="56"/>
    </location>
</feature>
<organism evidence="2 3">
    <name type="scientific">Candidatus Roizmanbacteria bacterium RIFCSPLOWO2_01_FULL_35_13</name>
    <dbReference type="NCBI Taxonomy" id="1802055"/>
    <lineage>
        <taxon>Bacteria</taxon>
        <taxon>Candidatus Roizmaniibacteriota</taxon>
    </lineage>
</organism>
<evidence type="ECO:0000313" key="3">
    <source>
        <dbReference type="Proteomes" id="UP000179270"/>
    </source>
</evidence>
<gene>
    <name evidence="2" type="ORF">A3A74_05535</name>
</gene>
<dbReference type="EMBL" id="MGAF01000018">
    <property type="protein sequence ID" value="OGK41492.1"/>
    <property type="molecule type" value="Genomic_DNA"/>
</dbReference>
<dbReference type="Proteomes" id="UP000179270">
    <property type="component" value="Unassembled WGS sequence"/>
</dbReference>
<name>A0A1F7IDR8_9BACT</name>
<reference evidence="2 3" key="1">
    <citation type="journal article" date="2016" name="Nat. Commun.">
        <title>Thousands of microbial genomes shed light on interconnected biogeochemical processes in an aquifer system.</title>
        <authorList>
            <person name="Anantharaman K."/>
            <person name="Brown C.T."/>
            <person name="Hug L.A."/>
            <person name="Sharon I."/>
            <person name="Castelle C.J."/>
            <person name="Probst A.J."/>
            <person name="Thomas B.C."/>
            <person name="Singh A."/>
            <person name="Wilkins M.J."/>
            <person name="Karaoz U."/>
            <person name="Brodie E.L."/>
            <person name="Williams K.H."/>
            <person name="Hubbard S.S."/>
            <person name="Banfield J.F."/>
        </authorList>
    </citation>
    <scope>NUCLEOTIDE SEQUENCE [LARGE SCALE GENOMIC DNA]</scope>
</reference>
<evidence type="ECO:0008006" key="4">
    <source>
        <dbReference type="Google" id="ProtNLM"/>
    </source>
</evidence>
<protein>
    <recommendedName>
        <fullName evidence="4">ECF transporter S component</fullName>
    </recommendedName>
</protein>
<keyword evidence="1" id="KW-0472">Membrane</keyword>
<dbReference type="AlphaFoldDB" id="A0A1F7IDR8"/>
<dbReference type="InterPro" id="IPR046487">
    <property type="entry name" value="DUF6580"/>
</dbReference>
<evidence type="ECO:0000313" key="2">
    <source>
        <dbReference type="EMBL" id="OGK41492.1"/>
    </source>
</evidence>
<sequence length="173" mass="19358">MLKNILPLIFVVIAAVLTRVLPHPPNFAPITGIALFSGSFLTGISAFVLPLGIMLLSDLIIGFHSTMIYVYGSFLIIVLLGRLLKKNNSFVRLTTISSTSSTLFFLITNFGVWLSENIYPKTLQGLEQSYIMGLPFFKNTLIGDFFYTFVLFYGFQFIILLVTNKLLNKKISS</sequence>